<accession>A0A4P9UQK9</accession>
<keyword evidence="6" id="KW-0804">Transcription</keyword>
<keyword evidence="3" id="KW-0678">Repressor</keyword>
<protein>
    <recommendedName>
        <fullName evidence="2">Negative regulator of flagellin synthesis</fullName>
    </recommendedName>
    <alternativeName>
        <fullName evidence="8">Anti-sigma-28 factor</fullName>
    </alternativeName>
</protein>
<feature type="region of interest" description="Disordered" evidence="9">
    <location>
        <begin position="1"/>
        <end position="21"/>
    </location>
</feature>
<evidence type="ECO:0000256" key="9">
    <source>
        <dbReference type="SAM" id="MobiDB-lite"/>
    </source>
</evidence>
<dbReference type="GO" id="GO:0045892">
    <property type="term" value="P:negative regulation of DNA-templated transcription"/>
    <property type="evidence" value="ECO:0007669"/>
    <property type="project" value="InterPro"/>
</dbReference>
<evidence type="ECO:0000256" key="7">
    <source>
        <dbReference type="ARBA" id="ARBA00024739"/>
    </source>
</evidence>
<evidence type="ECO:0000259" key="10">
    <source>
        <dbReference type="Pfam" id="PF04316"/>
    </source>
</evidence>
<dbReference type="AlphaFoldDB" id="A0A4P9UQK9"/>
<dbReference type="GO" id="GO:0044781">
    <property type="term" value="P:bacterial-type flagellum organization"/>
    <property type="evidence" value="ECO:0007669"/>
    <property type="project" value="UniProtKB-KW"/>
</dbReference>
<feature type="domain" description="Anti-sigma-28 factor FlgM C-terminal" evidence="10">
    <location>
        <begin position="38"/>
        <end position="90"/>
    </location>
</feature>
<reference evidence="12" key="1">
    <citation type="journal article" date="2019" name="J. Bacteriol.">
        <title>A Mutagenic Screen Identifies a TonB-Dependent Receptor Required for the Lanthanide Metal Switch in the Type I Methanotroph 'Methylotuvimicrobium buryatense' 5GB1C.</title>
        <authorList>
            <person name="Groom J.D."/>
            <person name="Ford S.M."/>
            <person name="Pesesky M.W."/>
            <person name="Lidstrom M.E."/>
        </authorList>
    </citation>
    <scope>NUCLEOTIDE SEQUENCE [LARGE SCALE GENOMIC DNA]</scope>
    <source>
        <strain evidence="12">5GB1C</strain>
    </source>
</reference>
<dbReference type="STRING" id="675511.GCA_000341735_04078"/>
<keyword evidence="4" id="KW-1005">Bacterial flagellum biogenesis</keyword>
<dbReference type="InterPro" id="IPR007412">
    <property type="entry name" value="FlgM"/>
</dbReference>
<dbReference type="RefSeq" id="WP_017842452.1">
    <property type="nucleotide sequence ID" value="NZ_CP035467.1"/>
</dbReference>
<dbReference type="NCBIfam" id="TIGR03824">
    <property type="entry name" value="FlgM_jcvi"/>
    <property type="match status" value="1"/>
</dbReference>
<comment type="similarity">
    <text evidence="1">Belongs to the FlgM family.</text>
</comment>
<sequence length="102" mass="10768">MAIEPIASRIPSTAATKSPVKPGIDAGAAMIKSEPNNDSIEITANSSQIKRALDSAASLPVVDNERVASIKQALAEGTYTIDPERIAQKISQFELMSTEDSP</sequence>
<evidence type="ECO:0000313" key="12">
    <source>
        <dbReference type="Proteomes" id="UP000305881"/>
    </source>
</evidence>
<gene>
    <name evidence="11" type="primary">flgM</name>
    <name evidence="11" type="ORF">EQU24_16870</name>
</gene>
<dbReference type="InterPro" id="IPR035890">
    <property type="entry name" value="Anti-sigma-28_factor_FlgM_sf"/>
</dbReference>
<comment type="function">
    <text evidence="7">Responsible for the coupling of flagellin expression to flagellar assembly by preventing expression of the flagellin genes when a component of the middle class of proteins is defective. It negatively regulates flagellar genes by inhibiting the activity of FliA by directly binding to FliA.</text>
</comment>
<keyword evidence="5" id="KW-0805">Transcription regulation</keyword>
<dbReference type="Pfam" id="PF04316">
    <property type="entry name" value="FlgM"/>
    <property type="match status" value="1"/>
</dbReference>
<evidence type="ECO:0000256" key="8">
    <source>
        <dbReference type="ARBA" id="ARBA00030117"/>
    </source>
</evidence>
<evidence type="ECO:0000256" key="2">
    <source>
        <dbReference type="ARBA" id="ARBA00017823"/>
    </source>
</evidence>
<dbReference type="InterPro" id="IPR031316">
    <property type="entry name" value="FlgM_C"/>
</dbReference>
<evidence type="ECO:0000313" key="11">
    <source>
        <dbReference type="EMBL" id="QCW83729.1"/>
    </source>
</evidence>
<dbReference type="Proteomes" id="UP000305881">
    <property type="component" value="Chromosome"/>
</dbReference>
<evidence type="ECO:0000256" key="6">
    <source>
        <dbReference type="ARBA" id="ARBA00023163"/>
    </source>
</evidence>
<evidence type="ECO:0000256" key="1">
    <source>
        <dbReference type="ARBA" id="ARBA00005322"/>
    </source>
</evidence>
<keyword evidence="11" id="KW-0969">Cilium</keyword>
<evidence type="ECO:0000256" key="5">
    <source>
        <dbReference type="ARBA" id="ARBA00023015"/>
    </source>
</evidence>
<name>A0A4P9UQK9_METBY</name>
<proteinExistence type="inferred from homology"/>
<keyword evidence="12" id="KW-1185">Reference proteome</keyword>
<dbReference type="EMBL" id="CP035467">
    <property type="protein sequence ID" value="QCW83729.1"/>
    <property type="molecule type" value="Genomic_DNA"/>
</dbReference>
<dbReference type="OrthoDB" id="6120348at2"/>
<dbReference type="KEGG" id="mbur:EQU24_16870"/>
<evidence type="ECO:0000256" key="3">
    <source>
        <dbReference type="ARBA" id="ARBA00022491"/>
    </source>
</evidence>
<keyword evidence="11" id="KW-0282">Flagellum</keyword>
<organism evidence="11 12">
    <name type="scientific">Methylotuvimicrobium buryatense</name>
    <name type="common">Methylomicrobium buryatense</name>
    <dbReference type="NCBI Taxonomy" id="95641"/>
    <lineage>
        <taxon>Bacteria</taxon>
        <taxon>Pseudomonadati</taxon>
        <taxon>Pseudomonadota</taxon>
        <taxon>Gammaproteobacteria</taxon>
        <taxon>Methylococcales</taxon>
        <taxon>Methylococcaceae</taxon>
        <taxon>Methylotuvimicrobium</taxon>
    </lineage>
</organism>
<evidence type="ECO:0000256" key="4">
    <source>
        <dbReference type="ARBA" id="ARBA00022795"/>
    </source>
</evidence>
<dbReference type="SUPFAM" id="SSF101498">
    <property type="entry name" value="Anti-sigma factor FlgM"/>
    <property type="match status" value="1"/>
</dbReference>
<keyword evidence="11" id="KW-0966">Cell projection</keyword>